<reference evidence="1 2" key="1">
    <citation type="journal article" date="2014" name="Genome Announc.">
        <title>Draft Genome Sequence of Lysobacter capsici AZ78, a Bacterium Antagonistic to Plant-Pathogenic Oomycetes.</title>
        <authorList>
            <person name="Puopolo G."/>
            <person name="Sonego P."/>
            <person name="Engelen K."/>
            <person name="Pertot I."/>
        </authorList>
    </citation>
    <scope>NUCLEOTIDE SEQUENCE [LARGE SCALE GENOMIC DNA]</scope>
    <source>
        <strain evidence="1 2">AZ78</strain>
    </source>
</reference>
<comment type="caution">
    <text evidence="1">The sequence shown here is derived from an EMBL/GenBank/DDBJ whole genome shotgun (WGS) entry which is preliminary data.</text>
</comment>
<dbReference type="AlphaFoldDB" id="A0A120AGL5"/>
<sequence>MAYFSLPPLTLPCYRFDYHSHFGGILPVDNPKAVATAPLELKVAYQIPDEGSTINVDATVNVVKGQQLTLAGLFGGQLDEQQPERGALSLFLKALMLMEEDNPLAKLAGSPNHSRYERGECIAEDIFIACVCLADQLKLPVLRDAVATNPVLYSTVRNALKQLALAPPIGEKRPIEDLMPLLRYFNDKIYSASKYTPFDDAYRMRSFAMKKLRAEDGGNERYLQWMAMSLLYLEQEGIAHAQLAMGEDEIRVANAVLGVYNTNRNTRYKLLAHTATVYAGDQALAGELNNKILPLFEDASLTEVIGIDLLGSENKVGNYGELFSFLATQMNAQPAALTKFFGSAEQPRALQLVSHIHCGEGMGVSSDNRSAIGYAIAYSRFAPGSKFYRAYADYVLACRTAAKGRRDENARGTVGTPEYKDNGVSGLFDEMFRNDSLTIDGLTLRRYDGNSVRTQELVAYAGKRNMMALCEALDGSPPPTQPPAAQTQSYYQLLTASGSLLGFRLGHAYYYRSFVAARYPLIAFDTNLGSNSITGASGLFASVEGYRLNRGFRHLDGYVDTDLLTTVSDKVMFMGLQALSVDQVDSLMTLARGSKTLTELLQQGQKTLSGLLSAAIAPIAPNMNPDASYASFSALVTAMVGANTSPSVWFAALARVLNVFINWRSYLLGSDAQGVEHTNVQDEFLRCVLLLAYNVAPFDTSADGAAAVGKSLQELVSTISAAYWQTTVGPLAANTSGRGNTATIAGYKAPASVVTVARAVTPDSASA</sequence>
<dbReference type="Proteomes" id="UP000023435">
    <property type="component" value="Unassembled WGS sequence"/>
</dbReference>
<accession>A0A120AGL5</accession>
<dbReference type="EMBL" id="JAJA02000001">
    <property type="protein sequence ID" value="KWS04773.1"/>
    <property type="molecule type" value="Genomic_DNA"/>
</dbReference>
<keyword evidence="2" id="KW-1185">Reference proteome</keyword>
<name>A0A120AGL5_9GAMM</name>
<dbReference type="OrthoDB" id="6774852at2"/>
<gene>
    <name evidence="1" type="ORF">AZ78_2323</name>
</gene>
<dbReference type="RefSeq" id="WP_036109029.1">
    <property type="nucleotide sequence ID" value="NZ_JAJA02000001.1"/>
</dbReference>
<evidence type="ECO:0000313" key="2">
    <source>
        <dbReference type="Proteomes" id="UP000023435"/>
    </source>
</evidence>
<evidence type="ECO:0000313" key="1">
    <source>
        <dbReference type="EMBL" id="KWS04773.1"/>
    </source>
</evidence>
<protein>
    <submittedName>
        <fullName evidence="1">Uncharacterized protein</fullName>
    </submittedName>
</protein>
<organism evidence="1 2">
    <name type="scientific">Lysobacter capsici AZ78</name>
    <dbReference type="NCBI Taxonomy" id="1444315"/>
    <lineage>
        <taxon>Bacteria</taxon>
        <taxon>Pseudomonadati</taxon>
        <taxon>Pseudomonadota</taxon>
        <taxon>Gammaproteobacteria</taxon>
        <taxon>Lysobacterales</taxon>
        <taxon>Lysobacteraceae</taxon>
        <taxon>Lysobacter</taxon>
    </lineage>
</organism>
<proteinExistence type="predicted"/>